<dbReference type="AlphaFoldDB" id="A0A4Q7U8J5"/>
<gene>
    <name evidence="1" type="ORF">EV383_6247</name>
</gene>
<protein>
    <submittedName>
        <fullName evidence="1">Uncharacterized protein</fullName>
    </submittedName>
</protein>
<comment type="caution">
    <text evidence="1">The sequence shown here is derived from an EMBL/GenBank/DDBJ whole genome shotgun (WGS) entry which is preliminary data.</text>
</comment>
<dbReference type="Proteomes" id="UP000291591">
    <property type="component" value="Unassembled WGS sequence"/>
</dbReference>
<name>A0A4Q7U8J5_PSEST</name>
<accession>A0A4Q7U8J5</accession>
<evidence type="ECO:0000313" key="1">
    <source>
        <dbReference type="EMBL" id="RZT75506.1"/>
    </source>
</evidence>
<evidence type="ECO:0000313" key="2">
    <source>
        <dbReference type="Proteomes" id="UP000291591"/>
    </source>
</evidence>
<organism evidence="1 2">
    <name type="scientific">Pseudonocardia sediminis</name>
    <dbReference type="NCBI Taxonomy" id="1397368"/>
    <lineage>
        <taxon>Bacteria</taxon>
        <taxon>Bacillati</taxon>
        <taxon>Actinomycetota</taxon>
        <taxon>Actinomycetes</taxon>
        <taxon>Pseudonocardiales</taxon>
        <taxon>Pseudonocardiaceae</taxon>
        <taxon>Pseudonocardia</taxon>
    </lineage>
</organism>
<sequence>MAPSASGYELDRAVWPPYRERVIGDTVIAESTFGRRPDGQYGTGTVVGFERYIGDPAGALVQLDHDGKVDWFPLAELYLLHPIGDRPAIS</sequence>
<keyword evidence="2" id="KW-1185">Reference proteome</keyword>
<reference evidence="1 2" key="1">
    <citation type="submission" date="2019-02" db="EMBL/GenBank/DDBJ databases">
        <title>Sequencing the genomes of 1000 actinobacteria strains.</title>
        <authorList>
            <person name="Klenk H.-P."/>
        </authorList>
    </citation>
    <scope>NUCLEOTIDE SEQUENCE [LARGE SCALE GENOMIC DNA]</scope>
    <source>
        <strain evidence="1 2">DSM 45779</strain>
    </source>
</reference>
<dbReference type="RefSeq" id="WP_130295401.1">
    <property type="nucleotide sequence ID" value="NZ_SHKL01000002.1"/>
</dbReference>
<dbReference type="EMBL" id="SHKL01000002">
    <property type="protein sequence ID" value="RZT75506.1"/>
    <property type="molecule type" value="Genomic_DNA"/>
</dbReference>
<proteinExistence type="predicted"/>